<name>A0A4Q9AY76_9DEIN</name>
<dbReference type="NCBIfam" id="TIGR02548">
    <property type="entry name" value="casB_cse2"/>
    <property type="match status" value="1"/>
</dbReference>
<accession>A0A4Q9AY76</accession>
<dbReference type="Pfam" id="PF09485">
    <property type="entry name" value="CRISPR_Cse2"/>
    <property type="match status" value="1"/>
</dbReference>
<dbReference type="CDD" id="cd09670">
    <property type="entry name" value="Cse2_I-E"/>
    <property type="match status" value="1"/>
</dbReference>
<reference evidence="1 2" key="1">
    <citation type="submission" date="2019-02" db="EMBL/GenBank/DDBJ databases">
        <title>Thermus sp. a novel from hot spring.</title>
        <authorList>
            <person name="Zhao Z."/>
        </authorList>
    </citation>
    <scope>NUCLEOTIDE SEQUENCE [LARGE SCALE GENOMIC DNA]</scope>
    <source>
        <strain evidence="1 2">CFH 72773T</strain>
    </source>
</reference>
<dbReference type="RefSeq" id="WP_130842715.1">
    <property type="nucleotide sequence ID" value="NZ_SIJL01000028.1"/>
</dbReference>
<comment type="caution">
    <text evidence="1">The sequence shown here is derived from an EMBL/GenBank/DDBJ whole genome shotgun (WGS) entry which is preliminary data.</text>
</comment>
<dbReference type="InterPro" id="IPR013382">
    <property type="entry name" value="CRISPR-assoc_prot_Cse2"/>
</dbReference>
<gene>
    <name evidence="1" type="primary">casB</name>
    <name evidence="1" type="ORF">ETP66_11395</name>
</gene>
<evidence type="ECO:0000313" key="2">
    <source>
        <dbReference type="Proteomes" id="UP000292858"/>
    </source>
</evidence>
<evidence type="ECO:0000313" key="1">
    <source>
        <dbReference type="EMBL" id="TBH14955.1"/>
    </source>
</evidence>
<organism evidence="1 2">
    <name type="scientific">Thermus thermamylovorans</name>
    <dbReference type="NCBI Taxonomy" id="2509362"/>
    <lineage>
        <taxon>Bacteria</taxon>
        <taxon>Thermotogati</taxon>
        <taxon>Deinococcota</taxon>
        <taxon>Deinococci</taxon>
        <taxon>Thermales</taxon>
        <taxon>Thermaceae</taxon>
        <taxon>Thermus</taxon>
    </lineage>
</organism>
<dbReference type="EMBL" id="SIJL01000028">
    <property type="protein sequence ID" value="TBH14955.1"/>
    <property type="molecule type" value="Genomic_DNA"/>
</dbReference>
<dbReference type="AlphaFoldDB" id="A0A4Q9AY76"/>
<proteinExistence type="predicted"/>
<dbReference type="InterPro" id="IPR038287">
    <property type="entry name" value="Cse2_sf"/>
</dbReference>
<dbReference type="OrthoDB" id="69928at2"/>
<dbReference type="Proteomes" id="UP000292858">
    <property type="component" value="Unassembled WGS sequence"/>
</dbReference>
<sequence>MSKAFVDWLEKLKESQSWTAARATLRRSLAFAPGAYPPAFPYVEAFVREEGWQREAHYLVAALYALKDGAHQEGRTLARALKEAERARDSKSVERRFLALLDADRDQIAFRLRQAVGLVEGGLDFAQLLEDLLRWFDPRRRVQARWAREYYGVREEQTQEGIEEVKA</sequence>
<dbReference type="Gene3D" id="1.10.520.40">
    <property type="entry name" value="CRISPR-associated protein Cse2"/>
    <property type="match status" value="1"/>
</dbReference>
<protein>
    <submittedName>
        <fullName evidence="1">Type I-E CRISPR-associated protein Cse2/CasB</fullName>
    </submittedName>
</protein>
<keyword evidence="2" id="KW-1185">Reference proteome</keyword>